<evidence type="ECO:0000256" key="1">
    <source>
        <dbReference type="PROSITE-ProRule" id="PRU00176"/>
    </source>
</evidence>
<gene>
    <name evidence="5" type="ORF">HHK36_022488</name>
</gene>
<dbReference type="PROSITE" id="PS50102">
    <property type="entry name" value="RRM"/>
    <property type="match status" value="1"/>
</dbReference>
<evidence type="ECO:0000313" key="6">
    <source>
        <dbReference type="Proteomes" id="UP000655225"/>
    </source>
</evidence>
<organism evidence="5 6">
    <name type="scientific">Tetracentron sinense</name>
    <name type="common">Spur-leaf</name>
    <dbReference type="NCBI Taxonomy" id="13715"/>
    <lineage>
        <taxon>Eukaryota</taxon>
        <taxon>Viridiplantae</taxon>
        <taxon>Streptophyta</taxon>
        <taxon>Embryophyta</taxon>
        <taxon>Tracheophyta</taxon>
        <taxon>Spermatophyta</taxon>
        <taxon>Magnoliopsida</taxon>
        <taxon>Trochodendrales</taxon>
        <taxon>Trochodendraceae</taxon>
        <taxon>Tetracentron</taxon>
    </lineage>
</organism>
<protein>
    <recommendedName>
        <fullName evidence="4">RRM domain-containing protein</fullName>
    </recommendedName>
</protein>
<dbReference type="Pfam" id="PF00076">
    <property type="entry name" value="RRM_1"/>
    <property type="match status" value="1"/>
</dbReference>
<evidence type="ECO:0000259" key="4">
    <source>
        <dbReference type="PROSITE" id="PS50102"/>
    </source>
</evidence>
<dbReference type="OrthoDB" id="1875751at2759"/>
<keyword evidence="3" id="KW-1133">Transmembrane helix</keyword>
<dbReference type="EMBL" id="JABCRI010000016">
    <property type="protein sequence ID" value="KAF8392146.1"/>
    <property type="molecule type" value="Genomic_DNA"/>
</dbReference>
<feature type="region of interest" description="Disordered" evidence="2">
    <location>
        <begin position="41"/>
        <end position="61"/>
    </location>
</feature>
<proteinExistence type="predicted"/>
<dbReference type="Proteomes" id="UP000655225">
    <property type="component" value="Unassembled WGS sequence"/>
</dbReference>
<dbReference type="GO" id="GO:0003723">
    <property type="term" value="F:RNA binding"/>
    <property type="evidence" value="ECO:0007669"/>
    <property type="project" value="UniProtKB-UniRule"/>
</dbReference>
<evidence type="ECO:0000313" key="5">
    <source>
        <dbReference type="EMBL" id="KAF8392146.1"/>
    </source>
</evidence>
<dbReference type="InterPro" id="IPR000504">
    <property type="entry name" value="RRM_dom"/>
</dbReference>
<dbReference type="InterPro" id="IPR053260">
    <property type="entry name" value="hnRNP"/>
</dbReference>
<dbReference type="OMA" id="TEDNSWP"/>
<dbReference type="InterPro" id="IPR035979">
    <property type="entry name" value="RBD_domain_sf"/>
</dbReference>
<sequence>MDSNPRNKIFIGRILLSTSEDTLRKHFEDYGEVVVERALLSEEQPNSSSSENLNAGRSSEAGGNIKTKQIFVGGLPHTLTKGVLKQYFEAYGCVTKVEIKYDRNPRIRRGFGFIFFDSEDVVDRVLHKRFHKLNGKFVEVKRALPKVAYGGNYEGCGSSSADTSTYEGRMDSSRYMQPQTTGGGFSAYGSSGYRYGVTNSSVGYGGYGVSGYGSFSAGYGGPAVAYRNSNALNASYVSDPPDVPRIISSNQIPSNFGQSPIGASDYWSQGSGYVGYGGSGGSYMVAMVLLEGMLVVPQMAILVLVGQVMATVMLMEGYENAVRMSNYVHAAGSYGTAQASGSQILGQQICGVVGLLEFP</sequence>
<dbReference type="Gene3D" id="3.30.70.330">
    <property type="match status" value="2"/>
</dbReference>
<dbReference type="AlphaFoldDB" id="A0A835D6U5"/>
<keyword evidence="3" id="KW-0812">Transmembrane</keyword>
<dbReference type="SUPFAM" id="SSF54928">
    <property type="entry name" value="RNA-binding domain, RBD"/>
    <property type="match status" value="2"/>
</dbReference>
<keyword evidence="6" id="KW-1185">Reference proteome</keyword>
<evidence type="ECO:0000256" key="2">
    <source>
        <dbReference type="SAM" id="MobiDB-lite"/>
    </source>
</evidence>
<accession>A0A835D6U5</accession>
<name>A0A835D6U5_TETSI</name>
<feature type="transmembrane region" description="Helical" evidence="3">
    <location>
        <begin position="283"/>
        <end position="305"/>
    </location>
</feature>
<feature type="domain" description="RRM" evidence="4">
    <location>
        <begin position="68"/>
        <end position="145"/>
    </location>
</feature>
<evidence type="ECO:0000256" key="3">
    <source>
        <dbReference type="SAM" id="Phobius"/>
    </source>
</evidence>
<dbReference type="InterPro" id="IPR012677">
    <property type="entry name" value="Nucleotide-bd_a/b_plait_sf"/>
</dbReference>
<dbReference type="PANTHER" id="PTHR48035:SF2">
    <property type="entry name" value="RNA-BINDING REGION RNP-1 DOMAIN-CONTAINING PROTEIN"/>
    <property type="match status" value="1"/>
</dbReference>
<keyword evidence="1" id="KW-0694">RNA-binding</keyword>
<keyword evidence="3" id="KW-0472">Membrane</keyword>
<dbReference type="PANTHER" id="PTHR48035">
    <property type="entry name" value="HETEROGENEOUS NUCLEAR RIBONUCLEOPROTEIN 1"/>
    <property type="match status" value="1"/>
</dbReference>
<comment type="caution">
    <text evidence="5">The sequence shown here is derived from an EMBL/GenBank/DDBJ whole genome shotgun (WGS) entry which is preliminary data.</text>
</comment>
<dbReference type="SMART" id="SM00360">
    <property type="entry name" value="RRM"/>
    <property type="match status" value="1"/>
</dbReference>
<reference evidence="5 6" key="1">
    <citation type="submission" date="2020-04" db="EMBL/GenBank/DDBJ databases">
        <title>Plant Genome Project.</title>
        <authorList>
            <person name="Zhang R.-G."/>
        </authorList>
    </citation>
    <scope>NUCLEOTIDE SEQUENCE [LARGE SCALE GENOMIC DNA]</scope>
    <source>
        <strain evidence="5">YNK0</strain>
        <tissue evidence="5">Leaf</tissue>
    </source>
</reference>
<feature type="compositionally biased region" description="Low complexity" evidence="2">
    <location>
        <begin position="41"/>
        <end position="54"/>
    </location>
</feature>